<evidence type="ECO:0000313" key="2">
    <source>
        <dbReference type="Proteomes" id="UP001432027"/>
    </source>
</evidence>
<keyword evidence="2" id="KW-1185">Reference proteome</keyword>
<gene>
    <name evidence="1" type="ORF">PENTCL1PPCAC_8962</name>
</gene>
<evidence type="ECO:0000313" key="1">
    <source>
        <dbReference type="EMBL" id="GMS86787.1"/>
    </source>
</evidence>
<dbReference type="AlphaFoldDB" id="A0AAV5STV9"/>
<organism evidence="1 2">
    <name type="scientific">Pristionchus entomophagus</name>
    <dbReference type="NCBI Taxonomy" id="358040"/>
    <lineage>
        <taxon>Eukaryota</taxon>
        <taxon>Metazoa</taxon>
        <taxon>Ecdysozoa</taxon>
        <taxon>Nematoda</taxon>
        <taxon>Chromadorea</taxon>
        <taxon>Rhabditida</taxon>
        <taxon>Rhabditina</taxon>
        <taxon>Diplogasteromorpha</taxon>
        <taxon>Diplogasteroidea</taxon>
        <taxon>Neodiplogasteridae</taxon>
        <taxon>Pristionchus</taxon>
    </lineage>
</organism>
<sequence length="121" mass="13062">TTGYIIIATVERRMWGGTASERKDGGPSGLAGAKVGTAAREDESHLFLGGQRHAMLGHYGKHGLYRTRNGFDGFGGLGKDGLGGRDGPNGTRPIVLWKGDTARKRRFGQIRDLLFSLNCIF</sequence>
<feature type="non-terminal residue" evidence="1">
    <location>
        <position position="1"/>
    </location>
</feature>
<accession>A0AAV5STV9</accession>
<protein>
    <submittedName>
        <fullName evidence="1">Uncharacterized protein</fullName>
    </submittedName>
</protein>
<name>A0AAV5STV9_9BILA</name>
<reference evidence="1" key="1">
    <citation type="submission" date="2023-10" db="EMBL/GenBank/DDBJ databases">
        <title>Genome assembly of Pristionchus species.</title>
        <authorList>
            <person name="Yoshida K."/>
            <person name="Sommer R.J."/>
        </authorList>
    </citation>
    <scope>NUCLEOTIDE SEQUENCE</scope>
    <source>
        <strain evidence="1">RS0144</strain>
    </source>
</reference>
<comment type="caution">
    <text evidence="1">The sequence shown here is derived from an EMBL/GenBank/DDBJ whole genome shotgun (WGS) entry which is preliminary data.</text>
</comment>
<dbReference type="EMBL" id="BTSX01000002">
    <property type="protein sequence ID" value="GMS86787.1"/>
    <property type="molecule type" value="Genomic_DNA"/>
</dbReference>
<dbReference type="Proteomes" id="UP001432027">
    <property type="component" value="Unassembled WGS sequence"/>
</dbReference>
<proteinExistence type="predicted"/>